<keyword evidence="6" id="KW-0206">Cytoskeleton</keyword>
<accession>A0ABM1S893</accession>
<dbReference type="PROSITE" id="PS50002">
    <property type="entry name" value="SH3"/>
    <property type="match status" value="1"/>
</dbReference>
<dbReference type="RefSeq" id="XP_022239848.1">
    <property type="nucleotide sequence ID" value="XM_022384140.1"/>
</dbReference>
<dbReference type="Proteomes" id="UP000694941">
    <property type="component" value="Unplaced"/>
</dbReference>
<dbReference type="Gene3D" id="6.10.140.470">
    <property type="match status" value="1"/>
</dbReference>
<dbReference type="RefSeq" id="XP_022239847.1">
    <property type="nucleotide sequence ID" value="XM_022384139.1"/>
</dbReference>
<dbReference type="Gene3D" id="1.20.1270.60">
    <property type="entry name" value="Arfaptin homology (AH) domain/BAR domain"/>
    <property type="match status" value="1"/>
</dbReference>
<dbReference type="RefSeq" id="XP_013772927.1">
    <property type="nucleotide sequence ID" value="XM_013917473.2"/>
</dbReference>
<evidence type="ECO:0000256" key="6">
    <source>
        <dbReference type="ARBA" id="ARBA00023212"/>
    </source>
</evidence>
<reference evidence="12 13" key="1">
    <citation type="submission" date="2025-05" db="UniProtKB">
        <authorList>
            <consortium name="RefSeq"/>
        </authorList>
    </citation>
    <scope>IDENTIFICATION</scope>
    <source>
        <tissue evidence="12 13">Muscle</tissue>
    </source>
</reference>
<evidence type="ECO:0000256" key="5">
    <source>
        <dbReference type="ARBA" id="ARBA00023054"/>
    </source>
</evidence>
<dbReference type="GeneID" id="106458024"/>
<dbReference type="InterPro" id="IPR027267">
    <property type="entry name" value="AH/BAR_dom_sf"/>
</dbReference>
<sequence>MESFKDAFWGPNGFEELRKLMKQGEDFCKEIASVMNERCELEYHYAKNLGKLASKVAKASKEAFGTTAQTWLGVAVAMEHEAELHKYLSSGFQEDVVKPLKVSIESQHKTRKQVELMVDRTSKSLADFRNEEMKSQKLCFICTKENERMKDQKLESRSSKGKIITDKDISKLEAKRRKAEETMVKADYDYYNNCIKAERMRQEWESAVFQACTQFQEMEEEKLAHMQDFVQKYANHLSVLGPKMVQDCDKLSEVVSKLDVEGDIQCEIKSRRTGPNCPEQLLPDFYAEDMSNLMNKVRRKESLQKFYNMLKRDVELERKGKEGVEHLARVFHETPNFGNADAQQEVTEKLYHLRAMLAFLEASLHKVECALADLDDNSKPTHPLTAHIDQYRDKQGVIHSVLKLPDVGRTQLFSNDWSENADLAEIDRGAGDGTSLPPSDCDEAAFNHVSEIYVNIQTLQLTDSEPVGVCQALYSYQAKLEDELTIFTGDIIKIIMKCDTNWWKGELNGKIGLFPSSYVEEL</sequence>
<protein>
    <submittedName>
        <fullName evidence="12 13">Nostrin-like isoform X1</fullName>
    </submittedName>
</protein>
<evidence type="ECO:0000313" key="16">
    <source>
        <dbReference type="RefSeq" id="XP_022239848.1"/>
    </source>
</evidence>
<dbReference type="PRINTS" id="PR00452">
    <property type="entry name" value="SH3DOMAIN"/>
</dbReference>
<dbReference type="InterPro" id="IPR057870">
    <property type="entry name" value="HR1_TOCA"/>
</dbReference>
<feature type="domain" description="SH3" evidence="9">
    <location>
        <begin position="465"/>
        <end position="522"/>
    </location>
</feature>
<evidence type="ECO:0000313" key="17">
    <source>
        <dbReference type="RefSeq" id="XP_022239849.1"/>
    </source>
</evidence>
<dbReference type="RefSeq" id="XP_022239850.1">
    <property type="nucleotide sequence ID" value="XM_022384142.1"/>
</dbReference>
<evidence type="ECO:0000259" key="10">
    <source>
        <dbReference type="PROSITE" id="PS51741"/>
    </source>
</evidence>
<dbReference type="RefSeq" id="XP_022239845.1">
    <property type="nucleotide sequence ID" value="XM_022384137.1"/>
</dbReference>
<keyword evidence="2 7" id="KW-0728">SH3 domain</keyword>
<dbReference type="PANTHER" id="PTHR23065:SF7">
    <property type="entry name" value="NOSTRIN, ISOFORM H"/>
    <property type="match status" value="1"/>
</dbReference>
<dbReference type="RefSeq" id="XP_022239846.1">
    <property type="nucleotide sequence ID" value="XM_022384138.1"/>
</dbReference>
<keyword evidence="4" id="KW-0597">Phosphoprotein</keyword>
<dbReference type="InterPro" id="IPR001452">
    <property type="entry name" value="SH3_domain"/>
</dbReference>
<dbReference type="Pfam" id="PF14604">
    <property type="entry name" value="SH3_9"/>
    <property type="match status" value="1"/>
</dbReference>
<evidence type="ECO:0000256" key="3">
    <source>
        <dbReference type="ARBA" id="ARBA00022490"/>
    </source>
</evidence>
<dbReference type="Gene3D" id="2.30.30.40">
    <property type="entry name" value="SH3 Domains"/>
    <property type="match status" value="1"/>
</dbReference>
<keyword evidence="5 8" id="KW-0175">Coiled coil</keyword>
<evidence type="ECO:0000313" key="12">
    <source>
        <dbReference type="RefSeq" id="XP_013772927.1"/>
    </source>
</evidence>
<dbReference type="Pfam" id="PF00611">
    <property type="entry name" value="FCH"/>
    <property type="match status" value="1"/>
</dbReference>
<dbReference type="SUPFAM" id="SSF103657">
    <property type="entry name" value="BAR/IMD domain-like"/>
    <property type="match status" value="1"/>
</dbReference>
<evidence type="ECO:0000313" key="15">
    <source>
        <dbReference type="RefSeq" id="XP_022239847.1"/>
    </source>
</evidence>
<organism evidence="11 16">
    <name type="scientific">Limulus polyphemus</name>
    <name type="common">Atlantic horseshoe crab</name>
    <dbReference type="NCBI Taxonomy" id="6850"/>
    <lineage>
        <taxon>Eukaryota</taxon>
        <taxon>Metazoa</taxon>
        <taxon>Ecdysozoa</taxon>
        <taxon>Arthropoda</taxon>
        <taxon>Chelicerata</taxon>
        <taxon>Merostomata</taxon>
        <taxon>Xiphosura</taxon>
        <taxon>Limulidae</taxon>
        <taxon>Limulus</taxon>
    </lineage>
</organism>
<evidence type="ECO:0000259" key="9">
    <source>
        <dbReference type="PROSITE" id="PS50002"/>
    </source>
</evidence>
<dbReference type="InterPro" id="IPR001060">
    <property type="entry name" value="FCH_dom"/>
</dbReference>
<dbReference type="InterPro" id="IPR036028">
    <property type="entry name" value="SH3-like_dom_sf"/>
</dbReference>
<evidence type="ECO:0000256" key="8">
    <source>
        <dbReference type="PROSITE-ProRule" id="PRU01077"/>
    </source>
</evidence>
<name>A0ABM1S893_LIMPO</name>
<dbReference type="PRINTS" id="PR00499">
    <property type="entry name" value="P67PHOX"/>
</dbReference>
<keyword evidence="11" id="KW-1185">Reference proteome</keyword>
<dbReference type="Pfam" id="PF25610">
    <property type="entry name" value="HR1_TOCA"/>
    <property type="match status" value="1"/>
</dbReference>
<dbReference type="PANTHER" id="PTHR23065">
    <property type="entry name" value="PROLINE-SERINE-THREONINE PHOSPHATASE INTERACTING PROTEIN 1"/>
    <property type="match status" value="1"/>
</dbReference>
<evidence type="ECO:0000256" key="4">
    <source>
        <dbReference type="ARBA" id="ARBA00022553"/>
    </source>
</evidence>
<keyword evidence="3" id="KW-0963">Cytoplasm</keyword>
<dbReference type="SMART" id="SM00055">
    <property type="entry name" value="FCH"/>
    <property type="match status" value="1"/>
</dbReference>
<gene>
    <name evidence="12 13 14 15 16 17 18" type="primary">LOC106458024</name>
</gene>
<feature type="domain" description="F-BAR" evidence="10">
    <location>
        <begin position="2"/>
        <end position="263"/>
    </location>
</feature>
<proteinExistence type="predicted"/>
<comment type="subcellular location">
    <subcellularLocation>
        <location evidence="1">Cytoplasm</location>
        <location evidence="1">Cytoskeleton</location>
    </subcellularLocation>
</comment>
<dbReference type="SMART" id="SM00326">
    <property type="entry name" value="SH3"/>
    <property type="match status" value="1"/>
</dbReference>
<evidence type="ECO:0000256" key="1">
    <source>
        <dbReference type="ARBA" id="ARBA00004245"/>
    </source>
</evidence>
<evidence type="ECO:0000313" key="18">
    <source>
        <dbReference type="RefSeq" id="XP_022239850.1"/>
    </source>
</evidence>
<evidence type="ECO:0000256" key="2">
    <source>
        <dbReference type="ARBA" id="ARBA00022443"/>
    </source>
</evidence>
<dbReference type="RefSeq" id="XP_022239849.1">
    <property type="nucleotide sequence ID" value="XM_022384141.1"/>
</dbReference>
<evidence type="ECO:0000256" key="7">
    <source>
        <dbReference type="PROSITE-ProRule" id="PRU00192"/>
    </source>
</evidence>
<evidence type="ECO:0000313" key="13">
    <source>
        <dbReference type="RefSeq" id="XP_022239845.1"/>
    </source>
</evidence>
<dbReference type="InterPro" id="IPR031160">
    <property type="entry name" value="F_BAR_dom"/>
</dbReference>
<evidence type="ECO:0000313" key="11">
    <source>
        <dbReference type="Proteomes" id="UP000694941"/>
    </source>
</evidence>
<dbReference type="PROSITE" id="PS51741">
    <property type="entry name" value="F_BAR"/>
    <property type="match status" value="1"/>
</dbReference>
<dbReference type="SUPFAM" id="SSF50044">
    <property type="entry name" value="SH3-domain"/>
    <property type="match status" value="1"/>
</dbReference>
<evidence type="ECO:0000313" key="14">
    <source>
        <dbReference type="RefSeq" id="XP_022239846.1"/>
    </source>
</evidence>